<comment type="caution">
    <text evidence="1">The sequence shown here is derived from an EMBL/GenBank/DDBJ whole genome shotgun (WGS) entry which is preliminary data.</text>
</comment>
<protein>
    <submittedName>
        <fullName evidence="1">Uncharacterized protein</fullName>
    </submittedName>
</protein>
<name>X1TPE7_9ZZZZ</name>
<reference evidence="1" key="1">
    <citation type="journal article" date="2014" name="Front. Microbiol.">
        <title>High frequency of phylogenetically diverse reductive dehalogenase-homologous genes in deep subseafloor sedimentary metagenomes.</title>
        <authorList>
            <person name="Kawai M."/>
            <person name="Futagami T."/>
            <person name="Toyoda A."/>
            <person name="Takaki Y."/>
            <person name="Nishi S."/>
            <person name="Hori S."/>
            <person name="Arai W."/>
            <person name="Tsubouchi T."/>
            <person name="Morono Y."/>
            <person name="Uchiyama I."/>
            <person name="Ito T."/>
            <person name="Fujiyama A."/>
            <person name="Inagaki F."/>
            <person name="Takami H."/>
        </authorList>
    </citation>
    <scope>NUCLEOTIDE SEQUENCE</scope>
    <source>
        <strain evidence="1">Expedition CK06-06</strain>
    </source>
</reference>
<dbReference type="AlphaFoldDB" id="X1TPE7"/>
<dbReference type="EMBL" id="BARW01027909">
    <property type="protein sequence ID" value="GAJ07124.1"/>
    <property type="molecule type" value="Genomic_DNA"/>
</dbReference>
<proteinExistence type="predicted"/>
<accession>X1TPE7</accession>
<organism evidence="1">
    <name type="scientific">marine sediment metagenome</name>
    <dbReference type="NCBI Taxonomy" id="412755"/>
    <lineage>
        <taxon>unclassified sequences</taxon>
        <taxon>metagenomes</taxon>
        <taxon>ecological metagenomes</taxon>
    </lineage>
</organism>
<sequence length="141" mass="16698">MLNLVDTIADTPNKATRKVFVKSADALTARQGNLEKEKRDVHSRIDTLLSNGKNTEEQLKSIRELINKMKELEGRERVDLRRNLRSQLRRLIKTIYINAEEESFKIMFQSGQIRWIRLKVEGRYRIWDAYPKRIFKGVKPK</sequence>
<gene>
    <name evidence="1" type="ORF">S12H4_45179</name>
</gene>
<evidence type="ECO:0000313" key="1">
    <source>
        <dbReference type="EMBL" id="GAJ07124.1"/>
    </source>
</evidence>